<evidence type="ECO:0000256" key="2">
    <source>
        <dbReference type="ARBA" id="ARBA00012438"/>
    </source>
</evidence>
<dbReference type="PANTHER" id="PTHR43711">
    <property type="entry name" value="TWO-COMPONENT HISTIDINE KINASE"/>
    <property type="match status" value="1"/>
</dbReference>
<keyword evidence="4" id="KW-0418">Kinase</keyword>
<dbReference type="PANTHER" id="PTHR43711:SF31">
    <property type="entry name" value="HISTIDINE KINASE"/>
    <property type="match status" value="1"/>
</dbReference>
<keyword evidence="6" id="KW-0812">Transmembrane</keyword>
<dbReference type="InterPro" id="IPR036890">
    <property type="entry name" value="HATPase_C_sf"/>
</dbReference>
<keyword evidence="3" id="KW-0808">Transferase</keyword>
<evidence type="ECO:0000256" key="4">
    <source>
        <dbReference type="ARBA" id="ARBA00022777"/>
    </source>
</evidence>
<proteinExistence type="predicted"/>
<feature type="chain" id="PRO_5015564094" description="histidine kinase" evidence="7">
    <location>
        <begin position="27"/>
        <end position="446"/>
    </location>
</feature>
<accession>A0A2T8HN69</accession>
<dbReference type="GO" id="GO:0000155">
    <property type="term" value="F:phosphorelay sensor kinase activity"/>
    <property type="evidence" value="ECO:0007669"/>
    <property type="project" value="InterPro"/>
</dbReference>
<dbReference type="Pfam" id="PF00512">
    <property type="entry name" value="HisKA"/>
    <property type="match status" value="1"/>
</dbReference>
<dbReference type="OrthoDB" id="9810447at2"/>
<dbReference type="InterPro" id="IPR036097">
    <property type="entry name" value="HisK_dim/P_sf"/>
</dbReference>
<dbReference type="Gene3D" id="3.30.565.10">
    <property type="entry name" value="Histidine kinase-like ATPase, C-terminal domain"/>
    <property type="match status" value="1"/>
</dbReference>
<evidence type="ECO:0000313" key="9">
    <source>
        <dbReference type="EMBL" id="PVH26899.1"/>
    </source>
</evidence>
<dbReference type="InterPro" id="IPR003661">
    <property type="entry name" value="HisK_dim/P_dom"/>
</dbReference>
<organism evidence="9 10">
    <name type="scientific">Sphingobacterium corticibacter</name>
    <dbReference type="NCBI Taxonomy" id="2171749"/>
    <lineage>
        <taxon>Bacteria</taxon>
        <taxon>Pseudomonadati</taxon>
        <taxon>Bacteroidota</taxon>
        <taxon>Sphingobacteriia</taxon>
        <taxon>Sphingobacteriales</taxon>
        <taxon>Sphingobacteriaceae</taxon>
        <taxon>Sphingobacterium</taxon>
    </lineage>
</organism>
<keyword evidence="7" id="KW-0732">Signal</keyword>
<evidence type="ECO:0000256" key="1">
    <source>
        <dbReference type="ARBA" id="ARBA00000085"/>
    </source>
</evidence>
<gene>
    <name evidence="9" type="ORF">DC487_04705</name>
</gene>
<evidence type="ECO:0000313" key="10">
    <source>
        <dbReference type="Proteomes" id="UP000245627"/>
    </source>
</evidence>
<dbReference type="Pfam" id="PF02518">
    <property type="entry name" value="HATPase_c"/>
    <property type="match status" value="1"/>
</dbReference>
<evidence type="ECO:0000256" key="6">
    <source>
        <dbReference type="SAM" id="Phobius"/>
    </source>
</evidence>
<dbReference type="SUPFAM" id="SSF47384">
    <property type="entry name" value="Homodimeric domain of signal transducing histidine kinase"/>
    <property type="match status" value="1"/>
</dbReference>
<comment type="catalytic activity">
    <reaction evidence="1">
        <text>ATP + protein L-histidine = ADP + protein N-phospho-L-histidine.</text>
        <dbReference type="EC" id="2.7.13.3"/>
    </reaction>
</comment>
<evidence type="ECO:0000256" key="7">
    <source>
        <dbReference type="SAM" id="SignalP"/>
    </source>
</evidence>
<feature type="signal peptide" evidence="7">
    <location>
        <begin position="1"/>
        <end position="26"/>
    </location>
</feature>
<dbReference type="SMART" id="SM00388">
    <property type="entry name" value="HisKA"/>
    <property type="match status" value="1"/>
</dbReference>
<dbReference type="RefSeq" id="WP_116774755.1">
    <property type="nucleotide sequence ID" value="NZ_QDKG01000001.1"/>
</dbReference>
<dbReference type="CDD" id="cd00082">
    <property type="entry name" value="HisKA"/>
    <property type="match status" value="1"/>
</dbReference>
<dbReference type="InterPro" id="IPR011990">
    <property type="entry name" value="TPR-like_helical_dom_sf"/>
</dbReference>
<dbReference type="InterPro" id="IPR005467">
    <property type="entry name" value="His_kinase_dom"/>
</dbReference>
<sequence length="446" mass="50546">MKTIFYFRSLLFLTALLFALSQVSVAGGHSANRSVFQDLLGADSLVRMNELAQDFGAKGQADSVEKYSKLTYDIAKRDNDYKHLSEAADRLAVMYESKGDLRKALEFYKSARNSESALYKESSVLSLLETEKLKTEYTTKQAEALDHQQSESRKSTLMIIGIFSLAVISKTFLLYIIIRRKKTHNKELRIVLDQVERQNLQLDEGYRFKQHLISVVAHDLRTPVASIISLLKMFEDGYLSETDTKDMLQKARKEMYTLKKFLDEMLTWIVGQRDGLRSALETFDMATVVNETVDIYRRRAQKKQIVLKSDVSPDVFVRADKQMIKITINNLLNNALKFCSADDKICISVKQIEGKKVRVMISDTGMGFDTKIERKLTELSQKGVLGTWGEKATGIGLSLCILYLNANNTHLNLKSEPGAGAQFWFDLDGGDEEETKTSGSKRMVLN</sequence>
<keyword evidence="5" id="KW-0902">Two-component regulatory system</keyword>
<feature type="transmembrane region" description="Helical" evidence="6">
    <location>
        <begin position="157"/>
        <end position="178"/>
    </location>
</feature>
<dbReference type="AlphaFoldDB" id="A0A2T8HN69"/>
<dbReference type="PROSITE" id="PS50109">
    <property type="entry name" value="HIS_KIN"/>
    <property type="match status" value="1"/>
</dbReference>
<dbReference type="SUPFAM" id="SSF55874">
    <property type="entry name" value="ATPase domain of HSP90 chaperone/DNA topoisomerase II/histidine kinase"/>
    <property type="match status" value="1"/>
</dbReference>
<keyword evidence="10" id="KW-1185">Reference proteome</keyword>
<comment type="caution">
    <text evidence="9">The sequence shown here is derived from an EMBL/GenBank/DDBJ whole genome shotgun (WGS) entry which is preliminary data.</text>
</comment>
<keyword evidence="6" id="KW-0472">Membrane</keyword>
<keyword evidence="6" id="KW-1133">Transmembrane helix</keyword>
<dbReference type="Proteomes" id="UP000245627">
    <property type="component" value="Unassembled WGS sequence"/>
</dbReference>
<feature type="domain" description="Histidine kinase" evidence="8">
    <location>
        <begin position="215"/>
        <end position="431"/>
    </location>
</feature>
<dbReference type="Gene3D" id="1.10.287.130">
    <property type="match status" value="1"/>
</dbReference>
<dbReference type="InterPro" id="IPR050736">
    <property type="entry name" value="Sensor_HK_Regulatory"/>
</dbReference>
<dbReference type="SMART" id="SM00387">
    <property type="entry name" value="HATPase_c"/>
    <property type="match status" value="1"/>
</dbReference>
<dbReference type="EC" id="2.7.13.3" evidence="2"/>
<name>A0A2T8HN69_9SPHI</name>
<evidence type="ECO:0000259" key="8">
    <source>
        <dbReference type="PROSITE" id="PS50109"/>
    </source>
</evidence>
<evidence type="ECO:0000256" key="5">
    <source>
        <dbReference type="ARBA" id="ARBA00023012"/>
    </source>
</evidence>
<evidence type="ECO:0000256" key="3">
    <source>
        <dbReference type="ARBA" id="ARBA00022679"/>
    </source>
</evidence>
<dbReference type="EMBL" id="QDKG01000001">
    <property type="protein sequence ID" value="PVH26899.1"/>
    <property type="molecule type" value="Genomic_DNA"/>
</dbReference>
<protein>
    <recommendedName>
        <fullName evidence="2">histidine kinase</fullName>
        <ecNumber evidence="2">2.7.13.3</ecNumber>
    </recommendedName>
</protein>
<dbReference type="Gene3D" id="1.25.40.10">
    <property type="entry name" value="Tetratricopeptide repeat domain"/>
    <property type="match status" value="1"/>
</dbReference>
<dbReference type="InterPro" id="IPR003594">
    <property type="entry name" value="HATPase_dom"/>
</dbReference>
<reference evidence="9 10" key="1">
    <citation type="submission" date="2018-04" db="EMBL/GenBank/DDBJ databases">
        <title>Sphingobacterium cortibacter sp. nov.</title>
        <authorList>
            <person name="Li Y."/>
        </authorList>
    </citation>
    <scope>NUCLEOTIDE SEQUENCE [LARGE SCALE GENOMIC DNA]</scope>
    <source>
        <strain evidence="9 10">2c-3</strain>
    </source>
</reference>